<dbReference type="Pfam" id="PF01593">
    <property type="entry name" value="Amino_oxidase"/>
    <property type="match status" value="1"/>
</dbReference>
<dbReference type="RefSeq" id="WP_343795742.1">
    <property type="nucleotide sequence ID" value="NZ_BAAADJ010000004.1"/>
</dbReference>
<organism evidence="2 3">
    <name type="scientific">Bacillus carboniphilus</name>
    <dbReference type="NCBI Taxonomy" id="86663"/>
    <lineage>
        <taxon>Bacteria</taxon>
        <taxon>Bacillati</taxon>
        <taxon>Bacillota</taxon>
        <taxon>Bacilli</taxon>
        <taxon>Bacillales</taxon>
        <taxon>Bacillaceae</taxon>
        <taxon>Bacillus</taxon>
    </lineage>
</organism>
<dbReference type="InterPro" id="IPR050464">
    <property type="entry name" value="Zeta_carotene_desat/Oxidored"/>
</dbReference>
<dbReference type="Gene3D" id="3.50.50.60">
    <property type="entry name" value="FAD/NAD(P)-binding domain"/>
    <property type="match status" value="1"/>
</dbReference>
<protein>
    <submittedName>
        <fullName evidence="2">FAD-dependent oxidoreductase</fullName>
    </submittedName>
</protein>
<dbReference type="Proteomes" id="UP001500782">
    <property type="component" value="Unassembled WGS sequence"/>
</dbReference>
<evidence type="ECO:0000313" key="3">
    <source>
        <dbReference type="Proteomes" id="UP001500782"/>
    </source>
</evidence>
<dbReference type="EMBL" id="BAAADJ010000004">
    <property type="protein sequence ID" value="GAA0315998.1"/>
    <property type="molecule type" value="Genomic_DNA"/>
</dbReference>
<dbReference type="SUPFAM" id="SSF51905">
    <property type="entry name" value="FAD/NAD(P)-binding domain"/>
    <property type="match status" value="1"/>
</dbReference>
<name>A0ABP3FG44_9BACI</name>
<comment type="caution">
    <text evidence="2">The sequence shown here is derived from an EMBL/GenBank/DDBJ whole genome shotgun (WGS) entry which is preliminary data.</text>
</comment>
<gene>
    <name evidence="2" type="ORF">GCM10008967_03190</name>
</gene>
<dbReference type="InterPro" id="IPR036188">
    <property type="entry name" value="FAD/NAD-bd_sf"/>
</dbReference>
<dbReference type="PANTHER" id="PTHR42923">
    <property type="entry name" value="PROTOPORPHYRINOGEN OXIDASE"/>
    <property type="match status" value="1"/>
</dbReference>
<keyword evidence="3" id="KW-1185">Reference proteome</keyword>
<feature type="domain" description="Amine oxidase" evidence="1">
    <location>
        <begin position="52"/>
        <end position="292"/>
    </location>
</feature>
<evidence type="ECO:0000259" key="1">
    <source>
        <dbReference type="Pfam" id="PF01593"/>
    </source>
</evidence>
<reference evidence="3" key="1">
    <citation type="journal article" date="2019" name="Int. J. Syst. Evol. Microbiol.">
        <title>The Global Catalogue of Microorganisms (GCM) 10K type strain sequencing project: providing services to taxonomists for standard genome sequencing and annotation.</title>
        <authorList>
            <consortium name="The Broad Institute Genomics Platform"/>
            <consortium name="The Broad Institute Genome Sequencing Center for Infectious Disease"/>
            <person name="Wu L."/>
            <person name="Ma J."/>
        </authorList>
    </citation>
    <scope>NUCLEOTIDE SEQUENCE [LARGE SCALE GENOMIC DNA]</scope>
    <source>
        <strain evidence="3">JCM 9731</strain>
    </source>
</reference>
<dbReference type="PANTHER" id="PTHR42923:SF3">
    <property type="entry name" value="PROTOPORPHYRINOGEN OXIDASE"/>
    <property type="match status" value="1"/>
</dbReference>
<evidence type="ECO:0000313" key="2">
    <source>
        <dbReference type="EMBL" id="GAA0315998.1"/>
    </source>
</evidence>
<accession>A0ABP3FG44</accession>
<sequence>MQFSEDKAQHIKGEGRHIEEESLNIKGEPRHIKNKNQHTQQVFDSIIIGGGLAGMVAANLLADQGHKVLIIEKGKKLGGRATTSFIHDSYLNLGPHALYKEGAAFKILHELGVVLQGGEPKLKGILTLDHQGTKFPSSPIGLLQSSILSWKEKLEFVRMYSTITKINWRRVPNQTFTEWLQSRHVSPRVSILIQALLAISSYCKEKVSASFAIRQLQLAKKGVLYVDGGWDTITQQLVEKAIRKGVTIWKGEKVVRIDGNAPLFHVSLHSEEQLTGKTILYTGPPGLLSNLMEGPAEFKQIKLLEPVKGTSLDIVLKRDASYTHSFGFDTDSFLYYSNHSKAAHLSDQYDVAHLFGYEGNQENMEVFLEKIVPNWRERKVFSRYLPKLTVSYGYPNHATASIGEKAYQAIEGFYLAGDWCISEGLLADASVSSARNAANDISQFIRGEKTNGNRIVI</sequence>
<proteinExistence type="predicted"/>
<dbReference type="InterPro" id="IPR002937">
    <property type="entry name" value="Amino_oxidase"/>
</dbReference>